<organism evidence="2 3">
    <name type="scientific">Deinococcus geothermalis (strain DSM 11300 / CIP 105573 / AG-3a)</name>
    <dbReference type="NCBI Taxonomy" id="319795"/>
    <lineage>
        <taxon>Bacteria</taxon>
        <taxon>Thermotogati</taxon>
        <taxon>Deinococcota</taxon>
        <taxon>Deinococci</taxon>
        <taxon>Deinococcales</taxon>
        <taxon>Deinococcaceae</taxon>
        <taxon>Deinococcus</taxon>
    </lineage>
</organism>
<gene>
    <name evidence="2" type="ordered locus">Dgeo_0817</name>
</gene>
<proteinExistence type="predicted"/>
<dbReference type="KEGG" id="dge:Dgeo_0817"/>
<keyword evidence="3" id="KW-1185">Reference proteome</keyword>
<feature type="chain" id="PRO_5004192165" evidence="1">
    <location>
        <begin position="21"/>
        <end position="158"/>
    </location>
</feature>
<dbReference type="Proteomes" id="UP000002431">
    <property type="component" value="Chromosome"/>
</dbReference>
<protein>
    <submittedName>
        <fullName evidence="2">Uncharacterized protein</fullName>
    </submittedName>
</protein>
<sequence>MNKPLILSGLTALLVGVVHAAAPAQAAPLSALWSAPTLAAATYVILEPRIEGNPNLVTGEQRAGILAAMKRDSAGAIKRHYPKATIVDDPQTPGAIKVTPVLVTPAALLPWAKLTASLHFDLGGQRVTLNDEFGLLTLWQQQADAANYVYNELVKKLP</sequence>
<dbReference type="RefSeq" id="WP_011529959.1">
    <property type="nucleotide sequence ID" value="NC_008025.1"/>
</dbReference>
<name>Q1J065_DEIGD</name>
<dbReference type="AlphaFoldDB" id="Q1J065"/>
<dbReference type="EMBL" id="CP000359">
    <property type="protein sequence ID" value="ABF45119.1"/>
    <property type="molecule type" value="Genomic_DNA"/>
</dbReference>
<dbReference type="STRING" id="319795.Dgeo_0817"/>
<evidence type="ECO:0000256" key="1">
    <source>
        <dbReference type="SAM" id="SignalP"/>
    </source>
</evidence>
<evidence type="ECO:0000313" key="3">
    <source>
        <dbReference type="Proteomes" id="UP000002431"/>
    </source>
</evidence>
<evidence type="ECO:0000313" key="2">
    <source>
        <dbReference type="EMBL" id="ABF45119.1"/>
    </source>
</evidence>
<feature type="signal peptide" evidence="1">
    <location>
        <begin position="1"/>
        <end position="20"/>
    </location>
</feature>
<dbReference type="HOGENOM" id="CLU_123786_0_0_0"/>
<accession>Q1J065</accession>
<keyword evidence="1" id="KW-0732">Signal</keyword>
<reference evidence="2" key="1">
    <citation type="submission" date="2006-04" db="EMBL/GenBank/DDBJ databases">
        <title>Complete sequence of chromosome of Deinococcus geothermalis DSM 11300.</title>
        <authorList>
            <consortium name="US DOE Joint Genome Institute"/>
            <person name="Copeland A."/>
            <person name="Lucas S."/>
            <person name="Lapidus A."/>
            <person name="Barry K."/>
            <person name="Detter J.C."/>
            <person name="Glavina del Rio T."/>
            <person name="Hammon N."/>
            <person name="Israni S."/>
            <person name="Dalin E."/>
            <person name="Tice H."/>
            <person name="Pitluck S."/>
            <person name="Brettin T."/>
            <person name="Bruce D."/>
            <person name="Han C."/>
            <person name="Tapia R."/>
            <person name="Saunders E."/>
            <person name="Gilna P."/>
            <person name="Schmutz J."/>
            <person name="Larimer F."/>
            <person name="Land M."/>
            <person name="Hauser L."/>
            <person name="Kyrpides N."/>
            <person name="Kim E."/>
            <person name="Daly M.J."/>
            <person name="Fredrickson J.K."/>
            <person name="Makarova K.S."/>
            <person name="Gaidamakova E.K."/>
            <person name="Zhai M."/>
            <person name="Richardson P."/>
        </authorList>
    </citation>
    <scope>NUCLEOTIDE SEQUENCE</scope>
    <source>
        <strain evidence="2">DSM 11300</strain>
    </source>
</reference>